<dbReference type="Pfam" id="PF14542">
    <property type="entry name" value="Acetyltransf_CG"/>
    <property type="match status" value="1"/>
</dbReference>
<keyword evidence="3" id="KW-1185">Reference proteome</keyword>
<dbReference type="InterPro" id="IPR016181">
    <property type="entry name" value="Acyl_CoA_acyltransferase"/>
</dbReference>
<dbReference type="EMBL" id="CP042435">
    <property type="protein sequence ID" value="QEC66204.1"/>
    <property type="molecule type" value="Genomic_DNA"/>
</dbReference>
<dbReference type="AlphaFoldDB" id="A0A5B8V493"/>
<dbReference type="KEGG" id="pgin:FRZ67_02360"/>
<dbReference type="InterPro" id="IPR031165">
    <property type="entry name" value="GNAT_YJDJ"/>
</dbReference>
<sequence>MQIEQQQKGVKGMFYVGDSENPQAAMVYRRDAKDNIIIEHTEVGDELRGKNAGFQLVRTAVEYARVHNIKILPLCPFAKSVFAKKPEFADVLIR</sequence>
<gene>
    <name evidence="2" type="ORF">FRZ67_02360</name>
</gene>
<evidence type="ECO:0000313" key="3">
    <source>
        <dbReference type="Proteomes" id="UP000321533"/>
    </source>
</evidence>
<accession>A0A5B8V493</accession>
<name>A0A5B8V493_9BACT</name>
<evidence type="ECO:0000259" key="1">
    <source>
        <dbReference type="PROSITE" id="PS51729"/>
    </source>
</evidence>
<proteinExistence type="predicted"/>
<dbReference type="PROSITE" id="PS51729">
    <property type="entry name" value="GNAT_YJDJ"/>
    <property type="match status" value="1"/>
</dbReference>
<organism evidence="2 3">
    <name type="scientific">Panacibacter ginsenosidivorans</name>
    <dbReference type="NCBI Taxonomy" id="1813871"/>
    <lineage>
        <taxon>Bacteria</taxon>
        <taxon>Pseudomonadati</taxon>
        <taxon>Bacteroidota</taxon>
        <taxon>Chitinophagia</taxon>
        <taxon>Chitinophagales</taxon>
        <taxon>Chitinophagaceae</taxon>
        <taxon>Panacibacter</taxon>
    </lineage>
</organism>
<dbReference type="Gene3D" id="3.40.630.30">
    <property type="match status" value="1"/>
</dbReference>
<dbReference type="GO" id="GO:0016740">
    <property type="term" value="F:transferase activity"/>
    <property type="evidence" value="ECO:0007669"/>
    <property type="project" value="UniProtKB-KW"/>
</dbReference>
<protein>
    <submittedName>
        <fullName evidence="2">N-acetyltransferase</fullName>
    </submittedName>
</protein>
<dbReference type="RefSeq" id="WP_147188004.1">
    <property type="nucleotide sequence ID" value="NZ_CP042435.1"/>
</dbReference>
<evidence type="ECO:0000313" key="2">
    <source>
        <dbReference type="EMBL" id="QEC66204.1"/>
    </source>
</evidence>
<dbReference type="OrthoDB" id="9793389at2"/>
<dbReference type="Proteomes" id="UP000321533">
    <property type="component" value="Chromosome"/>
</dbReference>
<feature type="domain" description="N-acetyltransferase" evidence="1">
    <location>
        <begin position="6"/>
        <end position="93"/>
    </location>
</feature>
<dbReference type="PANTHER" id="PTHR31435">
    <property type="entry name" value="PROTEIN NATD1"/>
    <property type="match status" value="1"/>
</dbReference>
<dbReference type="SUPFAM" id="SSF55729">
    <property type="entry name" value="Acyl-CoA N-acyltransferases (Nat)"/>
    <property type="match status" value="1"/>
</dbReference>
<reference evidence="2 3" key="1">
    <citation type="journal article" date="2016" name="Int. J. Syst. Evol. Microbiol.">
        <title>Panacibacter ginsenosidivorans gen. nov., sp. nov., with ginsenoside converting activity isolated from soil of a ginseng field.</title>
        <authorList>
            <person name="Siddiqi M.Z."/>
            <person name="Muhammad Shafi S."/>
            <person name="Choi K.D."/>
            <person name="Im W.T."/>
        </authorList>
    </citation>
    <scope>NUCLEOTIDE SEQUENCE [LARGE SCALE GENOMIC DNA]</scope>
    <source>
        <strain evidence="2 3">Gsoil1550</strain>
    </source>
</reference>
<dbReference type="InterPro" id="IPR045057">
    <property type="entry name" value="Gcn5-rel_NAT"/>
</dbReference>
<dbReference type="PANTHER" id="PTHR31435:SF10">
    <property type="entry name" value="BSR4717 PROTEIN"/>
    <property type="match status" value="1"/>
</dbReference>
<keyword evidence="2" id="KW-0808">Transferase</keyword>